<dbReference type="EMBL" id="MCOG01000127">
    <property type="protein sequence ID" value="ORY40596.1"/>
    <property type="molecule type" value="Genomic_DNA"/>
</dbReference>
<reference evidence="1 2" key="1">
    <citation type="submission" date="2016-08" db="EMBL/GenBank/DDBJ databases">
        <title>A Parts List for Fungal Cellulosomes Revealed by Comparative Genomics.</title>
        <authorList>
            <consortium name="DOE Joint Genome Institute"/>
            <person name="Haitjema C.H."/>
            <person name="Gilmore S.P."/>
            <person name="Henske J.K."/>
            <person name="Solomon K.V."/>
            <person name="De Groot R."/>
            <person name="Kuo A."/>
            <person name="Mondo S.J."/>
            <person name="Salamov A.A."/>
            <person name="Labutti K."/>
            <person name="Zhao Z."/>
            <person name="Chiniquy J."/>
            <person name="Barry K."/>
            <person name="Brewer H.M."/>
            <person name="Purvine S.O."/>
            <person name="Wright A.T."/>
            <person name="Boxma B."/>
            <person name="Van Alen T."/>
            <person name="Hackstein J.H."/>
            <person name="Baker S.E."/>
            <person name="Grigoriev I.V."/>
            <person name="O'Malley M.A."/>
        </authorList>
    </citation>
    <scope>NUCLEOTIDE SEQUENCE [LARGE SCALE GENOMIC DNA]</scope>
    <source>
        <strain evidence="1 2">G1</strain>
    </source>
</reference>
<accession>A0A1Y2C0V4</accession>
<protein>
    <submittedName>
        <fullName evidence="1">Uncharacterized protein</fullName>
    </submittedName>
</protein>
<evidence type="ECO:0000313" key="2">
    <source>
        <dbReference type="Proteomes" id="UP000193920"/>
    </source>
</evidence>
<gene>
    <name evidence="1" type="ORF">LY90DRAFT_510383</name>
</gene>
<sequence length="121" mass="14101">MGDTSESPPIPHPCCYPDKTCPPKFYNLTVLDYTTNKKTFIKYILQTGGDNIALSTDWEPDNFVMDERLRKMVRERPHFKFQTLSVKYNQDAVQFMKNYFPKLKPEPSCIICIGNSEIELK</sequence>
<comment type="caution">
    <text evidence="1">The sequence shown here is derived from an EMBL/GenBank/DDBJ whole genome shotgun (WGS) entry which is preliminary data.</text>
</comment>
<proteinExistence type="predicted"/>
<evidence type="ECO:0000313" key="1">
    <source>
        <dbReference type="EMBL" id="ORY40596.1"/>
    </source>
</evidence>
<dbReference type="AlphaFoldDB" id="A0A1Y2C0V4"/>
<dbReference type="OrthoDB" id="2146963at2759"/>
<organism evidence="1 2">
    <name type="scientific">Neocallimastix californiae</name>
    <dbReference type="NCBI Taxonomy" id="1754190"/>
    <lineage>
        <taxon>Eukaryota</taxon>
        <taxon>Fungi</taxon>
        <taxon>Fungi incertae sedis</taxon>
        <taxon>Chytridiomycota</taxon>
        <taxon>Chytridiomycota incertae sedis</taxon>
        <taxon>Neocallimastigomycetes</taxon>
        <taxon>Neocallimastigales</taxon>
        <taxon>Neocallimastigaceae</taxon>
        <taxon>Neocallimastix</taxon>
    </lineage>
</organism>
<keyword evidence="2" id="KW-1185">Reference proteome</keyword>
<name>A0A1Y2C0V4_9FUNG</name>
<dbReference type="Proteomes" id="UP000193920">
    <property type="component" value="Unassembled WGS sequence"/>
</dbReference>